<comment type="caution">
    <text evidence="4">The sequence shown here is derived from an EMBL/GenBank/DDBJ whole genome shotgun (WGS) entry which is preliminary data.</text>
</comment>
<accession>A0A562SDL1</accession>
<comment type="similarity">
    <text evidence="1">Belongs to the NAD(P)-dependent epimerase/dehydratase family. SDR39U1 subfamily.</text>
</comment>
<dbReference type="AlphaFoldDB" id="A0A562SDL1"/>
<organism evidence="4 5">
    <name type="scientific">Lacibacter cauensis</name>
    <dbReference type="NCBI Taxonomy" id="510947"/>
    <lineage>
        <taxon>Bacteria</taxon>
        <taxon>Pseudomonadati</taxon>
        <taxon>Bacteroidota</taxon>
        <taxon>Chitinophagia</taxon>
        <taxon>Chitinophagales</taxon>
        <taxon>Chitinophagaceae</taxon>
        <taxon>Lacibacter</taxon>
    </lineage>
</organism>
<dbReference type="Proteomes" id="UP000316167">
    <property type="component" value="Unassembled WGS sequence"/>
</dbReference>
<evidence type="ECO:0000256" key="1">
    <source>
        <dbReference type="ARBA" id="ARBA00009353"/>
    </source>
</evidence>
<protein>
    <recommendedName>
        <fullName evidence="6">TIGR01777 family protein</fullName>
    </recommendedName>
</protein>
<feature type="domain" description="DUF1731" evidence="3">
    <location>
        <begin position="255"/>
        <end position="300"/>
    </location>
</feature>
<keyword evidence="5" id="KW-1185">Reference proteome</keyword>
<dbReference type="InterPro" id="IPR010099">
    <property type="entry name" value="SDR39U1"/>
</dbReference>
<evidence type="ECO:0000313" key="4">
    <source>
        <dbReference type="EMBL" id="TWI79223.1"/>
    </source>
</evidence>
<dbReference type="RefSeq" id="WP_144887997.1">
    <property type="nucleotide sequence ID" value="NZ_VLLE01000006.1"/>
</dbReference>
<dbReference type="OrthoDB" id="9801773at2"/>
<evidence type="ECO:0008006" key="6">
    <source>
        <dbReference type="Google" id="ProtNLM"/>
    </source>
</evidence>
<dbReference type="EMBL" id="VLLE01000006">
    <property type="protein sequence ID" value="TWI79223.1"/>
    <property type="molecule type" value="Genomic_DNA"/>
</dbReference>
<evidence type="ECO:0000313" key="5">
    <source>
        <dbReference type="Proteomes" id="UP000316167"/>
    </source>
</evidence>
<reference evidence="4 5" key="1">
    <citation type="journal article" date="2015" name="Stand. Genomic Sci.">
        <title>Genomic Encyclopedia of Bacterial and Archaeal Type Strains, Phase III: the genomes of soil and plant-associated and newly described type strains.</title>
        <authorList>
            <person name="Whitman W.B."/>
            <person name="Woyke T."/>
            <person name="Klenk H.P."/>
            <person name="Zhou Y."/>
            <person name="Lilburn T.G."/>
            <person name="Beck B.J."/>
            <person name="De Vos P."/>
            <person name="Vandamme P."/>
            <person name="Eisen J.A."/>
            <person name="Garrity G."/>
            <person name="Hugenholtz P."/>
            <person name="Kyrpides N.C."/>
        </authorList>
    </citation>
    <scope>NUCLEOTIDE SEQUENCE [LARGE SCALE GENOMIC DNA]</scope>
    <source>
        <strain evidence="4 5">CGMCC 1.7271</strain>
    </source>
</reference>
<dbReference type="InterPro" id="IPR001509">
    <property type="entry name" value="Epimerase_deHydtase"/>
</dbReference>
<dbReference type="Pfam" id="PF01370">
    <property type="entry name" value="Epimerase"/>
    <property type="match status" value="1"/>
</dbReference>
<dbReference type="InterPro" id="IPR013549">
    <property type="entry name" value="DUF1731"/>
</dbReference>
<sequence>MATICITGGTGLIGKALTHYLIAKGHAIIVLSRTEKPGLHKLVTYRQWNPEKGTIDESAIAAADYIIHLAGAGVADKRWSKKRKEEIKQSRVQSSALLVDALTRIPNKVQAVVSASGIGWYGPDNGKTFTETEPHFNDFLGTTCLEWENSIEPVTQLGIRLVKLRTGIVLSNDGGAFAEFKKPVPFGLAAILGSGKQIVSWIHVLDIVRMYEYALDNKELSGVFNAAAPNPVTNKELTVAIAKKMKGNAFITIPVPSVALQLILGEMSVEVLKSTTVSADKIRNSGFNFLYPTLDAAINELIP</sequence>
<feature type="domain" description="NAD-dependent epimerase/dehydratase" evidence="2">
    <location>
        <begin position="4"/>
        <end position="132"/>
    </location>
</feature>
<evidence type="ECO:0000259" key="2">
    <source>
        <dbReference type="Pfam" id="PF01370"/>
    </source>
</evidence>
<dbReference type="Pfam" id="PF08338">
    <property type="entry name" value="DUF1731"/>
    <property type="match status" value="1"/>
</dbReference>
<proteinExistence type="inferred from homology"/>
<dbReference type="PANTHER" id="PTHR11092:SF0">
    <property type="entry name" value="EPIMERASE FAMILY PROTEIN SDR39U1"/>
    <property type="match status" value="1"/>
</dbReference>
<gene>
    <name evidence="4" type="ORF">IQ13_3626</name>
</gene>
<dbReference type="PANTHER" id="PTHR11092">
    <property type="entry name" value="SUGAR NUCLEOTIDE EPIMERASE RELATED"/>
    <property type="match status" value="1"/>
</dbReference>
<dbReference type="Gene3D" id="3.40.50.720">
    <property type="entry name" value="NAD(P)-binding Rossmann-like Domain"/>
    <property type="match status" value="1"/>
</dbReference>
<dbReference type="InterPro" id="IPR036291">
    <property type="entry name" value="NAD(P)-bd_dom_sf"/>
</dbReference>
<dbReference type="SUPFAM" id="SSF51735">
    <property type="entry name" value="NAD(P)-binding Rossmann-fold domains"/>
    <property type="match status" value="1"/>
</dbReference>
<dbReference type="NCBIfam" id="TIGR01777">
    <property type="entry name" value="yfcH"/>
    <property type="match status" value="1"/>
</dbReference>
<name>A0A562SDL1_9BACT</name>
<evidence type="ECO:0000259" key="3">
    <source>
        <dbReference type="Pfam" id="PF08338"/>
    </source>
</evidence>